<dbReference type="STRING" id="1715989.NITINOP_0106"/>
<name>A0A0S4KPJ2_9BACT</name>
<evidence type="ECO:0000256" key="1">
    <source>
        <dbReference type="SAM" id="MobiDB-lite"/>
    </source>
</evidence>
<sequence>MIDGRRGLRRSKQNVSDSSLEGTCMLEEATEVPRGALAMLRSPSLYCVSAGAKAG</sequence>
<evidence type="ECO:0000313" key="3">
    <source>
        <dbReference type="Proteomes" id="UP000066284"/>
    </source>
</evidence>
<evidence type="ECO:0000313" key="2">
    <source>
        <dbReference type="EMBL" id="CUQ65082.1"/>
    </source>
</evidence>
<organism evidence="2 3">
    <name type="scientific">Candidatus Nitrospira inopinata</name>
    <dbReference type="NCBI Taxonomy" id="1715989"/>
    <lineage>
        <taxon>Bacteria</taxon>
        <taxon>Pseudomonadati</taxon>
        <taxon>Nitrospirota</taxon>
        <taxon>Nitrospiria</taxon>
        <taxon>Nitrospirales</taxon>
        <taxon>Nitrospiraceae</taxon>
        <taxon>Nitrospira</taxon>
    </lineage>
</organism>
<feature type="region of interest" description="Disordered" evidence="1">
    <location>
        <begin position="1"/>
        <end position="20"/>
    </location>
</feature>
<dbReference type="KEGG" id="nio:NITINOP_0106"/>
<proteinExistence type="predicted"/>
<dbReference type="Proteomes" id="UP000066284">
    <property type="component" value="Chromosome 1"/>
</dbReference>
<gene>
    <name evidence="2" type="ORF">NITINOP_0106</name>
</gene>
<dbReference type="AlphaFoldDB" id="A0A0S4KPJ2"/>
<protein>
    <submittedName>
        <fullName evidence="2">Uncharacterized protein</fullName>
    </submittedName>
</protein>
<accession>A0A0S4KPJ2</accession>
<keyword evidence="3" id="KW-1185">Reference proteome</keyword>
<dbReference type="EMBL" id="LN885086">
    <property type="protein sequence ID" value="CUQ65082.1"/>
    <property type="molecule type" value="Genomic_DNA"/>
</dbReference>
<reference evidence="3" key="1">
    <citation type="submission" date="2015-09" db="EMBL/GenBank/DDBJ databases">
        <authorList>
            <person name="Daims H."/>
        </authorList>
    </citation>
    <scope>NUCLEOTIDE SEQUENCE [LARGE SCALE GENOMIC DNA]</scope>
</reference>